<comment type="caution">
    <text evidence="2">The sequence shown here is derived from an EMBL/GenBank/DDBJ whole genome shotgun (WGS) entry which is preliminary data.</text>
</comment>
<evidence type="ECO:0000313" key="3">
    <source>
        <dbReference type="Proteomes" id="UP001597101"/>
    </source>
</evidence>
<evidence type="ECO:0000256" key="1">
    <source>
        <dbReference type="SAM" id="SignalP"/>
    </source>
</evidence>
<name>A0ABW3FFI3_9HYPH</name>
<organism evidence="2 3">
    <name type="scientific">Pseudahrensia aquimaris</name>
    <dbReference type="NCBI Taxonomy" id="744461"/>
    <lineage>
        <taxon>Bacteria</taxon>
        <taxon>Pseudomonadati</taxon>
        <taxon>Pseudomonadota</taxon>
        <taxon>Alphaproteobacteria</taxon>
        <taxon>Hyphomicrobiales</taxon>
        <taxon>Ahrensiaceae</taxon>
        <taxon>Pseudahrensia</taxon>
    </lineage>
</organism>
<keyword evidence="1" id="KW-0732">Signal</keyword>
<keyword evidence="3" id="KW-1185">Reference proteome</keyword>
<feature type="chain" id="PRO_5046400546" evidence="1">
    <location>
        <begin position="28"/>
        <end position="201"/>
    </location>
</feature>
<dbReference type="Proteomes" id="UP001597101">
    <property type="component" value="Unassembled WGS sequence"/>
</dbReference>
<accession>A0ABW3FFI3</accession>
<dbReference type="EMBL" id="JBHTJV010000009">
    <property type="protein sequence ID" value="MFD0916669.1"/>
    <property type="molecule type" value="Genomic_DNA"/>
</dbReference>
<sequence>MLVEKLALARRALMFAFGLSFTTFSHAQTALSGSTDADANPDPVFVFNRICYAQVHDFSAIREMSAKLAWRSMGATDLKAFQSVDNPTALEGWDVQVGERLFRVGIQKSGLTDAQKKTFPDFAGGTASTCSIVLDDQQDAAEFMPNMQRLAGKEPISKDVSEGLLNATTWAGGNDDIKVFLVAKAPPTGNGGLLNVTLLQK</sequence>
<gene>
    <name evidence="2" type="ORF">ACFQ14_09645</name>
</gene>
<protein>
    <submittedName>
        <fullName evidence="2">Uncharacterized protein</fullName>
    </submittedName>
</protein>
<feature type="signal peptide" evidence="1">
    <location>
        <begin position="1"/>
        <end position="27"/>
    </location>
</feature>
<dbReference type="RefSeq" id="WP_377212526.1">
    <property type="nucleotide sequence ID" value="NZ_JBHTJV010000009.1"/>
</dbReference>
<reference evidence="3" key="1">
    <citation type="journal article" date="2019" name="Int. J. Syst. Evol. Microbiol.">
        <title>The Global Catalogue of Microorganisms (GCM) 10K type strain sequencing project: providing services to taxonomists for standard genome sequencing and annotation.</title>
        <authorList>
            <consortium name="The Broad Institute Genomics Platform"/>
            <consortium name="The Broad Institute Genome Sequencing Center for Infectious Disease"/>
            <person name="Wu L."/>
            <person name="Ma J."/>
        </authorList>
    </citation>
    <scope>NUCLEOTIDE SEQUENCE [LARGE SCALE GENOMIC DNA]</scope>
    <source>
        <strain evidence="3">CCUG 60023</strain>
    </source>
</reference>
<proteinExistence type="predicted"/>
<evidence type="ECO:0000313" key="2">
    <source>
        <dbReference type="EMBL" id="MFD0916669.1"/>
    </source>
</evidence>